<dbReference type="InterPro" id="IPR036638">
    <property type="entry name" value="HLH_DNA-bd_sf"/>
</dbReference>
<keyword evidence="5" id="KW-0175">Coiled coil</keyword>
<evidence type="ECO:0000256" key="2">
    <source>
        <dbReference type="ARBA" id="ARBA00023015"/>
    </source>
</evidence>
<dbReference type="SMART" id="SM00353">
    <property type="entry name" value="HLH"/>
    <property type="match status" value="1"/>
</dbReference>
<dbReference type="PANTHER" id="PTHR45959:SF2">
    <property type="entry name" value="BHLH TRANSCRIPTION FACTOR"/>
    <property type="match status" value="1"/>
</dbReference>
<dbReference type="Gene3D" id="4.10.280.10">
    <property type="entry name" value="Helix-loop-helix DNA-binding domain"/>
    <property type="match status" value="1"/>
</dbReference>
<organism evidence="8 9">
    <name type="scientific">Kalanchoe fedtschenkoi</name>
    <name type="common">Lavender scallops</name>
    <name type="synonym">South American air plant</name>
    <dbReference type="NCBI Taxonomy" id="63787"/>
    <lineage>
        <taxon>Eukaryota</taxon>
        <taxon>Viridiplantae</taxon>
        <taxon>Streptophyta</taxon>
        <taxon>Embryophyta</taxon>
        <taxon>Tracheophyta</taxon>
        <taxon>Spermatophyta</taxon>
        <taxon>Magnoliopsida</taxon>
        <taxon>eudicotyledons</taxon>
        <taxon>Gunneridae</taxon>
        <taxon>Pentapetalae</taxon>
        <taxon>Saxifragales</taxon>
        <taxon>Crassulaceae</taxon>
        <taxon>Kalanchoe</taxon>
    </lineage>
</organism>
<sequence length="312" mass="34689">MEDPSLINQWMMMSSYEDLSAVLPPAMSSAAAASSDDDHLQHSLLYRRQLTAVDDFDHFNNRPAKQLKASSWGSSCEPMPSPETQNKFSEDYFSTVNPPQFTINRLDYPVWDNENTYVSKPSHLRASGTNSAATRSSGAQNHIMAERKRRENLTQLFIALSALVPGLKKMDKASVLAETVKHLKQLQDRIKTLEDQIKSNKATDSRIRNPSVFSGEMFVKGAPDWQLPEIDARVCGRSVLIRIIHCDKNKEGVIEKTLSEVAKLGLAVVSSNVLAFGGSALHITIVAKMDAECCKTAEELVRTLRAAFMDFV</sequence>
<evidence type="ECO:0000256" key="3">
    <source>
        <dbReference type="ARBA" id="ARBA00023163"/>
    </source>
</evidence>
<proteinExistence type="predicted"/>
<keyword evidence="9" id="KW-1185">Reference proteome</keyword>
<reference evidence="8" key="1">
    <citation type="submission" date="2021-01" db="UniProtKB">
        <authorList>
            <consortium name="EnsemblPlants"/>
        </authorList>
    </citation>
    <scope>IDENTIFICATION</scope>
</reference>
<evidence type="ECO:0000313" key="8">
    <source>
        <dbReference type="EnsemblPlants" id="Kaladp0022s0112.1.v1.1"/>
    </source>
</evidence>
<name>A0A7N0T4H1_KALFE</name>
<dbReference type="GO" id="GO:0005634">
    <property type="term" value="C:nucleus"/>
    <property type="evidence" value="ECO:0007669"/>
    <property type="project" value="UniProtKB-SubCell"/>
</dbReference>
<feature type="region of interest" description="Disordered" evidence="6">
    <location>
        <begin position="121"/>
        <end position="140"/>
    </location>
</feature>
<evidence type="ECO:0000256" key="1">
    <source>
        <dbReference type="ARBA" id="ARBA00004123"/>
    </source>
</evidence>
<dbReference type="Proteomes" id="UP000594263">
    <property type="component" value="Unplaced"/>
</dbReference>
<dbReference type="InterPro" id="IPR011598">
    <property type="entry name" value="bHLH_dom"/>
</dbReference>
<dbReference type="PANTHER" id="PTHR45959">
    <property type="entry name" value="BHLH TRANSCRIPTION FACTOR"/>
    <property type="match status" value="1"/>
</dbReference>
<keyword evidence="3" id="KW-0804">Transcription</keyword>
<evidence type="ECO:0000313" key="9">
    <source>
        <dbReference type="Proteomes" id="UP000594263"/>
    </source>
</evidence>
<keyword evidence="2" id="KW-0805">Transcription regulation</keyword>
<dbReference type="Pfam" id="PF00010">
    <property type="entry name" value="HLH"/>
    <property type="match status" value="1"/>
</dbReference>
<evidence type="ECO:0000256" key="5">
    <source>
        <dbReference type="SAM" id="Coils"/>
    </source>
</evidence>
<keyword evidence="4" id="KW-0539">Nucleus</keyword>
<feature type="compositionally biased region" description="Polar residues" evidence="6">
    <location>
        <begin position="127"/>
        <end position="140"/>
    </location>
</feature>
<dbReference type="InterPro" id="IPR052610">
    <property type="entry name" value="bHLH_transcription_regulator"/>
</dbReference>
<dbReference type="EnsemblPlants" id="Kaladp0022s0112.1.v1.1">
    <property type="protein sequence ID" value="Kaladp0022s0112.1.v1.1"/>
    <property type="gene ID" value="Kaladp0022s0112.v1.1"/>
</dbReference>
<feature type="region of interest" description="Disordered" evidence="6">
    <location>
        <begin position="67"/>
        <end position="87"/>
    </location>
</feature>
<dbReference type="AlphaFoldDB" id="A0A7N0T4H1"/>
<evidence type="ECO:0000256" key="6">
    <source>
        <dbReference type="SAM" id="MobiDB-lite"/>
    </source>
</evidence>
<accession>A0A7N0T4H1</accession>
<dbReference type="Gramene" id="Kaladp0022s0112.1.v1.1">
    <property type="protein sequence ID" value="Kaladp0022s0112.1.v1.1"/>
    <property type="gene ID" value="Kaladp0022s0112.v1.1"/>
</dbReference>
<dbReference type="GO" id="GO:0046983">
    <property type="term" value="F:protein dimerization activity"/>
    <property type="evidence" value="ECO:0007669"/>
    <property type="project" value="InterPro"/>
</dbReference>
<feature type="coiled-coil region" evidence="5">
    <location>
        <begin position="176"/>
        <end position="203"/>
    </location>
</feature>
<evidence type="ECO:0000259" key="7">
    <source>
        <dbReference type="PROSITE" id="PS50888"/>
    </source>
</evidence>
<comment type="subcellular location">
    <subcellularLocation>
        <location evidence="1">Nucleus</location>
    </subcellularLocation>
</comment>
<feature type="domain" description="BHLH" evidence="7">
    <location>
        <begin position="137"/>
        <end position="186"/>
    </location>
</feature>
<evidence type="ECO:0000256" key="4">
    <source>
        <dbReference type="ARBA" id="ARBA00023242"/>
    </source>
</evidence>
<dbReference type="PROSITE" id="PS50888">
    <property type="entry name" value="BHLH"/>
    <property type="match status" value="1"/>
</dbReference>
<protein>
    <recommendedName>
        <fullName evidence="7">BHLH domain-containing protein</fullName>
    </recommendedName>
</protein>
<dbReference type="SUPFAM" id="SSF47459">
    <property type="entry name" value="HLH, helix-loop-helix DNA-binding domain"/>
    <property type="match status" value="1"/>
</dbReference>